<dbReference type="SUPFAM" id="SSF103196">
    <property type="entry name" value="Roadblock/LC7 domain"/>
    <property type="match status" value="1"/>
</dbReference>
<evidence type="ECO:0000313" key="3">
    <source>
        <dbReference type="Proteomes" id="UP001428290"/>
    </source>
</evidence>
<organism evidence="2 3">
    <name type="scientific">Herpetosiphon gulosus</name>
    <dbReference type="NCBI Taxonomy" id="1973496"/>
    <lineage>
        <taxon>Bacteria</taxon>
        <taxon>Bacillati</taxon>
        <taxon>Chloroflexota</taxon>
        <taxon>Chloroflexia</taxon>
        <taxon>Herpetosiphonales</taxon>
        <taxon>Herpetosiphonaceae</taxon>
        <taxon>Herpetosiphon</taxon>
    </lineage>
</organism>
<keyword evidence="3" id="KW-1185">Reference proteome</keyword>
<accession>A0ABP9WUH4</accession>
<gene>
    <name evidence="2" type="ORF">Hgul01_00511</name>
</gene>
<dbReference type="EMBL" id="BAABRU010000002">
    <property type="protein sequence ID" value="GAA5526734.1"/>
    <property type="molecule type" value="Genomic_DNA"/>
</dbReference>
<dbReference type="InterPro" id="IPR004942">
    <property type="entry name" value="Roadblock/LAMTOR2_dom"/>
</dbReference>
<proteinExistence type="predicted"/>
<reference evidence="2 3" key="1">
    <citation type="submission" date="2024-02" db="EMBL/GenBank/DDBJ databases">
        <title>Herpetosiphon gulosus NBRC 112829.</title>
        <authorList>
            <person name="Ichikawa N."/>
            <person name="Katano-Makiyama Y."/>
            <person name="Hidaka K."/>
        </authorList>
    </citation>
    <scope>NUCLEOTIDE SEQUENCE [LARGE SCALE GENOMIC DNA]</scope>
    <source>
        <strain evidence="2 3">NBRC 112829</strain>
    </source>
</reference>
<dbReference type="Pfam" id="PF03259">
    <property type="entry name" value="Robl_LC7"/>
    <property type="match status" value="1"/>
</dbReference>
<name>A0ABP9WUH4_9CHLR</name>
<protein>
    <recommendedName>
        <fullName evidence="1">Roadblock/LAMTOR2 domain-containing protein</fullName>
    </recommendedName>
</protein>
<dbReference type="Gene3D" id="3.30.450.30">
    <property type="entry name" value="Dynein light chain 2a, cytoplasmic"/>
    <property type="match status" value="1"/>
</dbReference>
<evidence type="ECO:0000259" key="1">
    <source>
        <dbReference type="Pfam" id="PF03259"/>
    </source>
</evidence>
<feature type="domain" description="Roadblock/LAMTOR2" evidence="1">
    <location>
        <begin position="6"/>
        <end position="88"/>
    </location>
</feature>
<sequence>MGMKDILASAIETVPGVKLAGVVGTDGLGVEMLLNDVDANFSKDIAEVELGGLAAAAAGAASRLKAGQVRDVAVETDNATYLASQIIPGYFAVLAVNGGGNLGRARFALKQLVVKLQDTL</sequence>
<comment type="caution">
    <text evidence="2">The sequence shown here is derived from an EMBL/GenBank/DDBJ whole genome shotgun (WGS) entry which is preliminary data.</text>
</comment>
<evidence type="ECO:0000313" key="2">
    <source>
        <dbReference type="EMBL" id="GAA5526734.1"/>
    </source>
</evidence>
<dbReference type="Proteomes" id="UP001428290">
    <property type="component" value="Unassembled WGS sequence"/>
</dbReference>
<dbReference type="RefSeq" id="WP_345720377.1">
    <property type="nucleotide sequence ID" value="NZ_BAABRU010000002.1"/>
</dbReference>